<dbReference type="InterPro" id="IPR013815">
    <property type="entry name" value="ATP_grasp_subdomain_1"/>
</dbReference>
<keyword evidence="5 13" id="KW-0963">Cytoplasm</keyword>
<dbReference type="SUPFAM" id="SSF56059">
    <property type="entry name" value="Glutathione synthetase ATP-binding domain-like"/>
    <property type="match status" value="1"/>
</dbReference>
<evidence type="ECO:0000256" key="5">
    <source>
        <dbReference type="ARBA" id="ARBA00022490"/>
    </source>
</evidence>
<keyword evidence="10 13" id="KW-0573">Peptidoglycan synthesis</keyword>
<dbReference type="GO" id="GO:0005737">
    <property type="term" value="C:cytoplasm"/>
    <property type="evidence" value="ECO:0007669"/>
    <property type="project" value="UniProtKB-SubCell"/>
</dbReference>
<dbReference type="GO" id="GO:0071555">
    <property type="term" value="P:cell wall organization"/>
    <property type="evidence" value="ECO:0007669"/>
    <property type="project" value="UniProtKB-KW"/>
</dbReference>
<dbReference type="UniPathway" id="UPA00219"/>
<organism evidence="18 19">
    <name type="scientific">Limisphaera ngatamarikiensis</name>
    <dbReference type="NCBI Taxonomy" id="1324935"/>
    <lineage>
        <taxon>Bacteria</taxon>
        <taxon>Pseudomonadati</taxon>
        <taxon>Verrucomicrobiota</taxon>
        <taxon>Verrucomicrobiia</taxon>
        <taxon>Limisphaerales</taxon>
        <taxon>Limisphaeraceae</taxon>
        <taxon>Limisphaera</taxon>
    </lineage>
</organism>
<evidence type="ECO:0000256" key="3">
    <source>
        <dbReference type="ARBA" id="ARBA00010871"/>
    </source>
</evidence>
<reference evidence="18 19" key="1">
    <citation type="submission" date="2020-02" db="EMBL/GenBank/DDBJ databases">
        <title>Draft genome sequence of Limisphaera ngatamarikiensis NGM72.4T, a thermophilic Verrucomicrobia grouped in subdivision 3.</title>
        <authorList>
            <person name="Carere C.R."/>
            <person name="Steen J."/>
            <person name="Hugenholtz P."/>
            <person name="Stott M.B."/>
        </authorList>
    </citation>
    <scope>NUCLEOTIDE SEQUENCE [LARGE SCALE GENOMIC DNA]</scope>
    <source>
        <strain evidence="18 19">NGM72.4</strain>
    </source>
</reference>
<dbReference type="GO" id="GO:0008360">
    <property type="term" value="P:regulation of cell shape"/>
    <property type="evidence" value="ECO:0007669"/>
    <property type="project" value="UniProtKB-KW"/>
</dbReference>
<feature type="domain" description="ATP-grasp" evidence="17">
    <location>
        <begin position="101"/>
        <end position="294"/>
    </location>
</feature>
<keyword evidence="9 13" id="KW-0133">Cell shape</keyword>
<evidence type="ECO:0000256" key="10">
    <source>
        <dbReference type="ARBA" id="ARBA00022984"/>
    </source>
</evidence>
<dbReference type="EC" id="6.3.2.4" evidence="4 13"/>
<dbReference type="InterPro" id="IPR011761">
    <property type="entry name" value="ATP-grasp"/>
</dbReference>
<feature type="binding site" evidence="15">
    <location>
        <position position="261"/>
    </location>
    <ligand>
        <name>Mg(2+)</name>
        <dbReference type="ChEBI" id="CHEBI:18420"/>
        <label>2</label>
    </ligand>
</feature>
<comment type="cofactor">
    <cofactor evidence="1">
        <name>Mn(2+)</name>
        <dbReference type="ChEBI" id="CHEBI:29035"/>
    </cofactor>
</comment>
<dbReference type="HAMAP" id="MF_00047">
    <property type="entry name" value="Dala_Dala_lig"/>
    <property type="match status" value="1"/>
</dbReference>
<feature type="active site" evidence="14">
    <location>
        <position position="141"/>
    </location>
</feature>
<dbReference type="GO" id="GO:0009252">
    <property type="term" value="P:peptidoglycan biosynthetic process"/>
    <property type="evidence" value="ECO:0007669"/>
    <property type="project" value="UniProtKB-UniRule"/>
</dbReference>
<evidence type="ECO:0000256" key="12">
    <source>
        <dbReference type="ARBA" id="ARBA00047614"/>
    </source>
</evidence>
<keyword evidence="15" id="KW-0464">Manganese</keyword>
<name>A0A6M1RVB8_9BACT</name>
<evidence type="ECO:0000256" key="8">
    <source>
        <dbReference type="ARBA" id="ARBA00022840"/>
    </source>
</evidence>
<evidence type="ECO:0000256" key="9">
    <source>
        <dbReference type="ARBA" id="ARBA00022960"/>
    </source>
</evidence>
<feature type="binding site" evidence="15">
    <location>
        <position position="248"/>
    </location>
    <ligand>
        <name>Mg(2+)</name>
        <dbReference type="ChEBI" id="CHEBI:18420"/>
        <label>1</label>
    </ligand>
</feature>
<evidence type="ECO:0000256" key="6">
    <source>
        <dbReference type="ARBA" id="ARBA00022598"/>
    </source>
</evidence>
<comment type="caution">
    <text evidence="18">The sequence shown here is derived from an EMBL/GenBank/DDBJ whole genome shotgun (WGS) entry which is preliminary data.</text>
</comment>
<dbReference type="InterPro" id="IPR016185">
    <property type="entry name" value="PreATP-grasp_dom_sf"/>
</dbReference>
<evidence type="ECO:0000313" key="18">
    <source>
        <dbReference type="EMBL" id="NGO38712.1"/>
    </source>
</evidence>
<gene>
    <name evidence="13" type="primary">ddl</name>
    <name evidence="18" type="ORF">G4L39_04795</name>
</gene>
<feature type="active site" evidence="14">
    <location>
        <position position="272"/>
    </location>
</feature>
<dbReference type="PROSITE" id="PS50975">
    <property type="entry name" value="ATP_GRASP"/>
    <property type="match status" value="1"/>
</dbReference>
<keyword evidence="15" id="KW-0479">Metal-binding</keyword>
<evidence type="ECO:0000256" key="2">
    <source>
        <dbReference type="ARBA" id="ARBA00004496"/>
    </source>
</evidence>
<evidence type="ECO:0000256" key="4">
    <source>
        <dbReference type="ARBA" id="ARBA00012216"/>
    </source>
</evidence>
<dbReference type="GO" id="GO:0005524">
    <property type="term" value="F:ATP binding"/>
    <property type="evidence" value="ECO:0007669"/>
    <property type="project" value="UniProtKB-UniRule"/>
</dbReference>
<keyword evidence="8 16" id="KW-0067">ATP-binding</keyword>
<dbReference type="Pfam" id="PF01820">
    <property type="entry name" value="Dala_Dala_lig_N"/>
    <property type="match status" value="1"/>
</dbReference>
<feature type="binding site" evidence="15">
    <location>
        <position position="263"/>
    </location>
    <ligand>
        <name>Mg(2+)</name>
        <dbReference type="ChEBI" id="CHEBI:18420"/>
        <label>2</label>
    </ligand>
</feature>
<feature type="active site" evidence="14">
    <location>
        <position position="17"/>
    </location>
</feature>
<evidence type="ECO:0000256" key="15">
    <source>
        <dbReference type="PIRSR" id="PIRSR039102-3"/>
    </source>
</evidence>
<protein>
    <recommendedName>
        <fullName evidence="4 13">D-alanine--D-alanine ligase</fullName>
        <ecNumber evidence="4 13">6.3.2.4</ecNumber>
    </recommendedName>
    <alternativeName>
        <fullName evidence="13">D-Ala-D-Ala ligase</fullName>
    </alternativeName>
    <alternativeName>
        <fullName evidence="13">D-alanylalanine synthetase</fullName>
    </alternativeName>
</protein>
<comment type="function">
    <text evidence="13">Cell wall formation.</text>
</comment>
<dbReference type="PROSITE" id="PS00843">
    <property type="entry name" value="DALA_DALA_LIGASE_1"/>
    <property type="match status" value="1"/>
</dbReference>
<dbReference type="NCBIfam" id="TIGR01205">
    <property type="entry name" value="D_ala_D_alaTIGR"/>
    <property type="match status" value="1"/>
</dbReference>
<dbReference type="Pfam" id="PF07478">
    <property type="entry name" value="Dala_Dala_lig_C"/>
    <property type="match status" value="1"/>
</dbReference>
<evidence type="ECO:0000256" key="1">
    <source>
        <dbReference type="ARBA" id="ARBA00001936"/>
    </source>
</evidence>
<dbReference type="InterPro" id="IPR011095">
    <property type="entry name" value="Dala_Dala_lig_C"/>
</dbReference>
<dbReference type="PROSITE" id="PS00844">
    <property type="entry name" value="DALA_DALA_LIGASE_2"/>
    <property type="match status" value="1"/>
</dbReference>
<accession>A0A6M1RVB8</accession>
<feature type="binding site" evidence="15">
    <location>
        <position position="261"/>
    </location>
    <ligand>
        <name>Mg(2+)</name>
        <dbReference type="ChEBI" id="CHEBI:18420"/>
        <label>1</label>
    </ligand>
</feature>
<evidence type="ECO:0000256" key="13">
    <source>
        <dbReference type="HAMAP-Rule" id="MF_00047"/>
    </source>
</evidence>
<evidence type="ECO:0000313" key="19">
    <source>
        <dbReference type="Proteomes" id="UP000477311"/>
    </source>
</evidence>
<keyword evidence="6 13" id="KW-0436">Ligase</keyword>
<dbReference type="InterPro" id="IPR011127">
    <property type="entry name" value="Dala_Dala_lig_N"/>
</dbReference>
<sequence>MDRRLTITVMAGGPSAEREVSLRSGAGVAAALRARGHRVFELDPVDSGWRLPEGTDVVFLALHGAYGEDGTVQAQLEELGVPYTGCGPEASRVGFDKVLSKERFVAAGVPTARYVVVDRPDASWPEGWEPPVIVKPARQGSSIGLQCVRSVEEWSGALAEAWRYDTRLLVEEWVQGRECTVGLLGGQVLPISEVRVRSGLYDYRTKYTPGAAEYLCPAPWDEETAERIRWAARRAFEAIGGRDYGRVDLIVRPDGTPVVLEVNTLPGMTPTSALPRAARAAGLSYEDLCECMVELAWRRRGEGVRSASRMGEGMP</sequence>
<evidence type="ECO:0000256" key="16">
    <source>
        <dbReference type="PROSITE-ProRule" id="PRU00409"/>
    </source>
</evidence>
<dbReference type="PANTHER" id="PTHR23132:SF23">
    <property type="entry name" value="D-ALANINE--D-ALANINE LIGASE B"/>
    <property type="match status" value="1"/>
</dbReference>
<comment type="pathway">
    <text evidence="13">Cell wall biogenesis; peptidoglycan biosynthesis.</text>
</comment>
<keyword evidence="19" id="KW-1185">Reference proteome</keyword>
<evidence type="ECO:0000256" key="14">
    <source>
        <dbReference type="PIRSR" id="PIRSR039102-1"/>
    </source>
</evidence>
<comment type="cofactor">
    <cofactor evidence="15">
        <name>Mg(2+)</name>
        <dbReference type="ChEBI" id="CHEBI:18420"/>
    </cofactor>
    <cofactor evidence="15">
        <name>Mn(2+)</name>
        <dbReference type="ChEBI" id="CHEBI:29035"/>
    </cofactor>
    <text evidence="15">Binds 2 magnesium or manganese ions per subunit.</text>
</comment>
<proteinExistence type="inferred from homology"/>
<keyword evidence="7 16" id="KW-0547">Nucleotide-binding</keyword>
<dbReference type="AlphaFoldDB" id="A0A6M1RVB8"/>
<dbReference type="NCBIfam" id="NF002378">
    <property type="entry name" value="PRK01372.1"/>
    <property type="match status" value="1"/>
</dbReference>
<dbReference type="Gene3D" id="3.30.470.20">
    <property type="entry name" value="ATP-grasp fold, B domain"/>
    <property type="match status" value="1"/>
</dbReference>
<evidence type="ECO:0000256" key="7">
    <source>
        <dbReference type="ARBA" id="ARBA00022741"/>
    </source>
</evidence>
<evidence type="ECO:0000259" key="17">
    <source>
        <dbReference type="PROSITE" id="PS50975"/>
    </source>
</evidence>
<dbReference type="PANTHER" id="PTHR23132">
    <property type="entry name" value="D-ALANINE--D-ALANINE LIGASE"/>
    <property type="match status" value="1"/>
</dbReference>
<dbReference type="SUPFAM" id="SSF52440">
    <property type="entry name" value="PreATP-grasp domain"/>
    <property type="match status" value="1"/>
</dbReference>
<dbReference type="GO" id="GO:0008716">
    <property type="term" value="F:D-alanine-D-alanine ligase activity"/>
    <property type="evidence" value="ECO:0007669"/>
    <property type="project" value="UniProtKB-UniRule"/>
</dbReference>
<keyword evidence="15" id="KW-0460">Magnesium</keyword>
<dbReference type="EMBL" id="JAAKYA010000029">
    <property type="protein sequence ID" value="NGO38712.1"/>
    <property type="molecule type" value="Genomic_DNA"/>
</dbReference>
<comment type="catalytic activity">
    <reaction evidence="12 13">
        <text>2 D-alanine + ATP = D-alanyl-D-alanine + ADP + phosphate + H(+)</text>
        <dbReference type="Rhea" id="RHEA:11224"/>
        <dbReference type="ChEBI" id="CHEBI:15378"/>
        <dbReference type="ChEBI" id="CHEBI:30616"/>
        <dbReference type="ChEBI" id="CHEBI:43474"/>
        <dbReference type="ChEBI" id="CHEBI:57416"/>
        <dbReference type="ChEBI" id="CHEBI:57822"/>
        <dbReference type="ChEBI" id="CHEBI:456216"/>
        <dbReference type="EC" id="6.3.2.4"/>
    </reaction>
</comment>
<evidence type="ECO:0000256" key="11">
    <source>
        <dbReference type="ARBA" id="ARBA00023316"/>
    </source>
</evidence>
<dbReference type="Proteomes" id="UP000477311">
    <property type="component" value="Unassembled WGS sequence"/>
</dbReference>
<comment type="subcellular location">
    <subcellularLocation>
        <location evidence="2 13">Cytoplasm</location>
    </subcellularLocation>
</comment>
<dbReference type="Gene3D" id="3.30.1490.20">
    <property type="entry name" value="ATP-grasp fold, A domain"/>
    <property type="match status" value="1"/>
</dbReference>
<comment type="similarity">
    <text evidence="3 13">Belongs to the D-alanine--D-alanine ligase family.</text>
</comment>
<keyword evidence="11 13" id="KW-0961">Cell wall biogenesis/degradation</keyword>
<dbReference type="PIRSF" id="PIRSF039102">
    <property type="entry name" value="Ddl/VanB"/>
    <property type="match status" value="1"/>
</dbReference>
<dbReference type="GO" id="GO:0046872">
    <property type="term" value="F:metal ion binding"/>
    <property type="evidence" value="ECO:0007669"/>
    <property type="project" value="UniProtKB-KW"/>
</dbReference>
<dbReference type="Gene3D" id="3.40.50.20">
    <property type="match status" value="1"/>
</dbReference>
<dbReference type="InterPro" id="IPR000291">
    <property type="entry name" value="D-Ala_lig_Van_CS"/>
</dbReference>
<dbReference type="InterPro" id="IPR005905">
    <property type="entry name" value="D_ala_D_ala"/>
</dbReference>